<dbReference type="Pfam" id="PF06335">
    <property type="entry name" value="DUF1054"/>
    <property type="match status" value="1"/>
</dbReference>
<gene>
    <name evidence="2" type="ORF">HNP81_000296</name>
</gene>
<protein>
    <recommendedName>
        <fullName evidence="1">UPF0637 protein HNP81_000296</fullName>
    </recommendedName>
</protein>
<name>A0ABR6CJE8_9BACI</name>
<reference evidence="2 3" key="1">
    <citation type="submission" date="2020-08" db="EMBL/GenBank/DDBJ databases">
        <title>Genomic Encyclopedia of Type Strains, Phase IV (KMG-IV): sequencing the most valuable type-strain genomes for metagenomic binning, comparative biology and taxonomic classification.</title>
        <authorList>
            <person name="Goeker M."/>
        </authorList>
    </citation>
    <scope>NUCLEOTIDE SEQUENCE [LARGE SCALE GENOMIC DNA]</scope>
    <source>
        <strain evidence="2 3">DSM 105481</strain>
    </source>
</reference>
<dbReference type="EMBL" id="JACJHX010000001">
    <property type="protein sequence ID" value="MBA9025014.1"/>
    <property type="molecule type" value="Genomic_DNA"/>
</dbReference>
<proteinExistence type="inferred from homology"/>
<dbReference type="Gene3D" id="3.30.930.20">
    <property type="entry name" value="Protein of unknown function DUF1054"/>
    <property type="match status" value="1"/>
</dbReference>
<evidence type="ECO:0000313" key="3">
    <source>
        <dbReference type="Proteomes" id="UP000626697"/>
    </source>
</evidence>
<accession>A0ABR6CJE8</accession>
<evidence type="ECO:0000256" key="1">
    <source>
        <dbReference type="HAMAP-Rule" id="MF_01851"/>
    </source>
</evidence>
<dbReference type="SUPFAM" id="SSF142913">
    <property type="entry name" value="YktB/PF0168-like"/>
    <property type="match status" value="1"/>
</dbReference>
<dbReference type="RefSeq" id="WP_028392993.1">
    <property type="nucleotide sequence ID" value="NZ_JACJHX010000001.1"/>
</dbReference>
<dbReference type="InterPro" id="IPR053707">
    <property type="entry name" value="UPF0637_domain_sf"/>
</dbReference>
<organism evidence="2 3">
    <name type="scientific">Peribacillus huizhouensis</name>
    <dbReference type="NCBI Taxonomy" id="1501239"/>
    <lineage>
        <taxon>Bacteria</taxon>
        <taxon>Bacillati</taxon>
        <taxon>Bacillota</taxon>
        <taxon>Bacilli</taxon>
        <taxon>Bacillales</taxon>
        <taxon>Bacillaceae</taxon>
        <taxon>Peribacillus</taxon>
    </lineage>
</organism>
<keyword evidence="3" id="KW-1185">Reference proteome</keyword>
<dbReference type="PIRSF" id="PIRSF021332">
    <property type="entry name" value="DUF1054"/>
    <property type="match status" value="1"/>
</dbReference>
<evidence type="ECO:0000313" key="2">
    <source>
        <dbReference type="EMBL" id="MBA9025014.1"/>
    </source>
</evidence>
<dbReference type="HAMAP" id="MF_01851">
    <property type="entry name" value="UPF0637"/>
    <property type="match status" value="1"/>
</dbReference>
<sequence>MNVTCFSAADFDVFKIEGLDNRMEALKDQIRPKLDALGNHFAGELSTMTGQELYPHIAKHLRRTINPPNDTWVAFAANKRGYKMMPHFQIGLWGSHMFVWFAVIYEAPMKVQFGQTLEKSVKNINKNIPANFVWSLDHTKPEVIPHKTLSVEDLTAMFKRLQEVKKAEILCGIKISREDAINLSDSDFINTIHNAFVHLIPLYTLTETSL</sequence>
<dbReference type="Proteomes" id="UP000626697">
    <property type="component" value="Unassembled WGS sequence"/>
</dbReference>
<comment type="similarity">
    <text evidence="1">Belongs to the UPF0637 family.</text>
</comment>
<dbReference type="InterPro" id="IPR009403">
    <property type="entry name" value="UPF0637"/>
</dbReference>
<comment type="caution">
    <text evidence="2">The sequence shown here is derived from an EMBL/GenBank/DDBJ whole genome shotgun (WGS) entry which is preliminary data.</text>
</comment>